<comment type="pathway">
    <text evidence="1 11">Glycerolipid metabolism; triacylglycerol biosynthesis.</text>
</comment>
<evidence type="ECO:0000256" key="2">
    <source>
        <dbReference type="ARBA" id="ARBA00005189"/>
    </source>
</evidence>
<evidence type="ECO:0000256" key="8">
    <source>
        <dbReference type="ARBA" id="ARBA00023098"/>
    </source>
</evidence>
<dbReference type="EMBL" id="MASU01000005">
    <property type="protein sequence ID" value="PXY36541.1"/>
    <property type="molecule type" value="Genomic_DNA"/>
</dbReference>
<dbReference type="NCBIfam" id="TIGR02946">
    <property type="entry name" value="acyl_WS_DGAT"/>
    <property type="match status" value="1"/>
</dbReference>
<comment type="similarity">
    <text evidence="3 11">Belongs to the long-chain O-acyltransferase family.</text>
</comment>
<dbReference type="OrthoDB" id="9810950at2"/>
<comment type="pathway">
    <text evidence="2">Lipid metabolism.</text>
</comment>
<evidence type="ECO:0000256" key="6">
    <source>
        <dbReference type="ARBA" id="ARBA00022679"/>
    </source>
</evidence>
<evidence type="ECO:0000256" key="4">
    <source>
        <dbReference type="ARBA" id="ARBA00013244"/>
    </source>
</evidence>
<dbReference type="GO" id="GO:0071731">
    <property type="term" value="P:response to nitric oxide"/>
    <property type="evidence" value="ECO:0007669"/>
    <property type="project" value="TreeGrafter"/>
</dbReference>
<keyword evidence="5 11" id="KW-0444">Lipid biosynthesis</keyword>
<accession>A0A318LQ59</accession>
<protein>
    <recommendedName>
        <fullName evidence="4 11">Diacylglycerol O-acyltransferase</fullName>
        <ecNumber evidence="4 11">2.3.1.20</ecNumber>
    </recommendedName>
</protein>
<dbReference type="Proteomes" id="UP000247892">
    <property type="component" value="Unassembled WGS sequence"/>
</dbReference>
<feature type="domain" description="O-acyltransferase WSD1 C-terminal" evidence="13">
    <location>
        <begin position="291"/>
        <end position="436"/>
    </location>
</feature>
<keyword evidence="8 11" id="KW-0443">Lipid metabolism</keyword>
<keyword evidence="6 11" id="KW-0808">Transferase</keyword>
<evidence type="ECO:0000256" key="1">
    <source>
        <dbReference type="ARBA" id="ARBA00004771"/>
    </source>
</evidence>
<dbReference type="GO" id="GO:0005886">
    <property type="term" value="C:plasma membrane"/>
    <property type="evidence" value="ECO:0007669"/>
    <property type="project" value="TreeGrafter"/>
</dbReference>
<gene>
    <name evidence="14" type="ORF">BA062_14250</name>
</gene>
<dbReference type="GO" id="GO:0051701">
    <property type="term" value="P:biological process involved in interaction with host"/>
    <property type="evidence" value="ECO:0007669"/>
    <property type="project" value="TreeGrafter"/>
</dbReference>
<dbReference type="EC" id="2.3.1.20" evidence="4 11"/>
<comment type="caution">
    <text evidence="14">The sequence shown here is derived from an EMBL/GenBank/DDBJ whole genome shotgun (WGS) entry which is preliminary data.</text>
</comment>
<dbReference type="Pfam" id="PF06974">
    <property type="entry name" value="WS_DGAT_C"/>
    <property type="match status" value="1"/>
</dbReference>
<name>A0A318LQ59_9PSEU</name>
<dbReference type="AlphaFoldDB" id="A0A318LQ59"/>
<reference evidence="14 15" key="1">
    <citation type="submission" date="2016-07" db="EMBL/GenBank/DDBJ databases">
        <title>Draft genome sequence of Prauserella sp. YIM 121212, isolated from alkaline soil.</title>
        <authorList>
            <person name="Ruckert C."/>
            <person name="Albersmeier A."/>
            <person name="Jiang C.-L."/>
            <person name="Jiang Y."/>
            <person name="Kalinowski J."/>
            <person name="Schneider O."/>
            <person name="Winkler A."/>
            <person name="Zotchev S.B."/>
        </authorList>
    </citation>
    <scope>NUCLEOTIDE SEQUENCE [LARGE SCALE GENOMIC DNA]</scope>
    <source>
        <strain evidence="14 15">YIM 121212</strain>
    </source>
</reference>
<evidence type="ECO:0000256" key="5">
    <source>
        <dbReference type="ARBA" id="ARBA00022516"/>
    </source>
</evidence>
<evidence type="ECO:0000259" key="13">
    <source>
        <dbReference type="Pfam" id="PF06974"/>
    </source>
</evidence>
<evidence type="ECO:0000256" key="10">
    <source>
        <dbReference type="ARBA" id="ARBA00048109"/>
    </source>
</evidence>
<dbReference type="PANTHER" id="PTHR31650">
    <property type="entry name" value="O-ACYLTRANSFERASE (WSD1-LIKE) FAMILY PROTEIN"/>
    <property type="match status" value="1"/>
</dbReference>
<organism evidence="14 15">
    <name type="scientific">Prauserella flavalba</name>
    <dbReference type="NCBI Taxonomy" id="1477506"/>
    <lineage>
        <taxon>Bacteria</taxon>
        <taxon>Bacillati</taxon>
        <taxon>Actinomycetota</taxon>
        <taxon>Actinomycetes</taxon>
        <taxon>Pseudonocardiales</taxon>
        <taxon>Pseudonocardiaceae</taxon>
        <taxon>Prauserella</taxon>
    </lineage>
</organism>
<dbReference type="GO" id="GO:0006071">
    <property type="term" value="P:glycerol metabolic process"/>
    <property type="evidence" value="ECO:0007669"/>
    <property type="project" value="UniProtKB-KW"/>
</dbReference>
<sequence>MDRLGLVDTAFLDAEDADRHLSMAIASIAILDGPAPGREEIGTALAAKATMLPRSRQRVERARWSTARVWVDDHRFDISHHLKRVAVPTPGDRRALFDIVGDIMSRRLDRDHPLWECWVIEGLEGRRWALLTKVHHCMADGVVGSRLLDSICDHSPATGHPAAEPPAARHNGGTAVRDIVKVLRSPGSLVGQARRLAVSTVSFARGLLPVAPSSLMGPLVSQRRFASVSASLTDLHETGAHYGATVNDVALAAVTAAFRTLLLSRGVEPTANSVRALVPVSLHDAGDGEAGNRLSWMLPRLPVELADPVERLHAVHTTMSTLKGAHQADTATVATALGSLLPPGPISWGIRAATHLPQHSITTVTTNVPGPRHQLYLLGRPIVEIIPYVPIAVRLRTGIAFLSYHDRLTFGITADLDAVPEADLFAQAIADGLAELVRKAGAGAG</sequence>
<dbReference type="GO" id="GO:0001666">
    <property type="term" value="P:response to hypoxia"/>
    <property type="evidence" value="ECO:0007669"/>
    <property type="project" value="TreeGrafter"/>
</dbReference>
<evidence type="ECO:0000256" key="7">
    <source>
        <dbReference type="ARBA" id="ARBA00022798"/>
    </source>
</evidence>
<dbReference type="InterPro" id="IPR009721">
    <property type="entry name" value="O-acyltransferase_WSD1_C"/>
</dbReference>
<evidence type="ECO:0000313" key="14">
    <source>
        <dbReference type="EMBL" id="PXY36541.1"/>
    </source>
</evidence>
<evidence type="ECO:0000256" key="9">
    <source>
        <dbReference type="ARBA" id="ARBA00023315"/>
    </source>
</evidence>
<comment type="catalytic activity">
    <reaction evidence="10 11">
        <text>an acyl-CoA + a 1,2-diacyl-sn-glycerol = a triacyl-sn-glycerol + CoA</text>
        <dbReference type="Rhea" id="RHEA:10868"/>
        <dbReference type="ChEBI" id="CHEBI:17815"/>
        <dbReference type="ChEBI" id="CHEBI:57287"/>
        <dbReference type="ChEBI" id="CHEBI:58342"/>
        <dbReference type="ChEBI" id="CHEBI:64615"/>
        <dbReference type="EC" id="2.3.1.20"/>
    </reaction>
</comment>
<evidence type="ECO:0000259" key="12">
    <source>
        <dbReference type="Pfam" id="PF03007"/>
    </source>
</evidence>
<evidence type="ECO:0000313" key="15">
    <source>
        <dbReference type="Proteomes" id="UP000247892"/>
    </source>
</evidence>
<keyword evidence="15" id="KW-1185">Reference proteome</keyword>
<dbReference type="Pfam" id="PF03007">
    <property type="entry name" value="WS_DGAT_cat"/>
    <property type="match status" value="1"/>
</dbReference>
<dbReference type="UniPathway" id="UPA00282"/>
<feature type="domain" description="O-acyltransferase WSD1-like N-terminal" evidence="12">
    <location>
        <begin position="7"/>
        <end position="250"/>
    </location>
</feature>
<evidence type="ECO:0000256" key="3">
    <source>
        <dbReference type="ARBA" id="ARBA00009587"/>
    </source>
</evidence>
<dbReference type="InterPro" id="IPR004255">
    <property type="entry name" value="O-acyltransferase_WSD1_N"/>
</dbReference>
<dbReference type="InterPro" id="IPR014292">
    <property type="entry name" value="Acyl_transf_WS/DGAT"/>
</dbReference>
<dbReference type="RefSeq" id="WP_110336555.1">
    <property type="nucleotide sequence ID" value="NZ_MASU01000005.1"/>
</dbReference>
<keyword evidence="7 11" id="KW-0319">Glycerol metabolism</keyword>
<proteinExistence type="inferred from homology"/>
<keyword evidence="9 11" id="KW-0012">Acyltransferase</keyword>
<dbReference type="GO" id="GO:0019432">
    <property type="term" value="P:triglyceride biosynthetic process"/>
    <property type="evidence" value="ECO:0007669"/>
    <property type="project" value="UniProtKB-UniPathway"/>
</dbReference>
<evidence type="ECO:0000256" key="11">
    <source>
        <dbReference type="RuleBase" id="RU361241"/>
    </source>
</evidence>
<dbReference type="GO" id="GO:0004144">
    <property type="term" value="F:diacylglycerol O-acyltransferase activity"/>
    <property type="evidence" value="ECO:0007669"/>
    <property type="project" value="UniProtKB-EC"/>
</dbReference>
<dbReference type="PANTHER" id="PTHR31650:SF1">
    <property type="entry name" value="WAX ESTER SYNTHASE_DIACYLGLYCEROL ACYLTRANSFERASE 4-RELATED"/>
    <property type="match status" value="1"/>
</dbReference>
<dbReference type="InterPro" id="IPR045034">
    <property type="entry name" value="O-acyltransferase_WSD1-like"/>
</dbReference>
<dbReference type="SUPFAM" id="SSF52777">
    <property type="entry name" value="CoA-dependent acyltransferases"/>
    <property type="match status" value="1"/>
</dbReference>